<comment type="caution">
    <text evidence="3">The sequence shown here is derived from an EMBL/GenBank/DDBJ whole genome shotgun (WGS) entry which is preliminary data.</text>
</comment>
<gene>
    <name evidence="3" type="ORF">TDIS_0449</name>
</gene>
<accession>A0A179D673</accession>
<name>A0A179D673_9BACT</name>
<dbReference type="PANTHER" id="PTHR46112:SF2">
    <property type="entry name" value="XAA-PRO AMINOPEPTIDASE P-RELATED"/>
    <property type="match status" value="1"/>
</dbReference>
<keyword evidence="3" id="KW-0645">Protease</keyword>
<dbReference type="Gene3D" id="3.90.230.10">
    <property type="entry name" value="Creatinase/methionine aminopeptidase superfamily"/>
    <property type="match status" value="1"/>
</dbReference>
<feature type="domain" description="Creatinase N-terminal" evidence="2">
    <location>
        <begin position="10"/>
        <end position="130"/>
    </location>
</feature>
<dbReference type="InterPro" id="IPR029149">
    <property type="entry name" value="Creatin/AminoP/Spt16_N"/>
</dbReference>
<dbReference type="EMBL" id="LWLG01000002">
    <property type="protein sequence ID" value="OAQ21229.1"/>
    <property type="molecule type" value="Genomic_DNA"/>
</dbReference>
<dbReference type="InterPro" id="IPR000587">
    <property type="entry name" value="Creatinase_N"/>
</dbReference>
<dbReference type="EC" id="3.4.11.9" evidence="3"/>
<dbReference type="CDD" id="cd01066">
    <property type="entry name" value="APP_MetAP"/>
    <property type="match status" value="1"/>
</dbReference>
<dbReference type="Pfam" id="PF01321">
    <property type="entry name" value="Creatinase_N"/>
    <property type="match status" value="1"/>
</dbReference>
<keyword evidence="4" id="KW-1185">Reference proteome</keyword>
<dbReference type="Pfam" id="PF00557">
    <property type="entry name" value="Peptidase_M24"/>
    <property type="match status" value="1"/>
</dbReference>
<feature type="domain" description="Peptidase M24" evidence="1">
    <location>
        <begin position="137"/>
        <end position="369"/>
    </location>
</feature>
<dbReference type="PANTHER" id="PTHR46112">
    <property type="entry name" value="AMINOPEPTIDASE"/>
    <property type="match status" value="1"/>
</dbReference>
<reference evidence="3 4" key="1">
    <citation type="submission" date="2016-04" db="EMBL/GenBank/DDBJ databases">
        <title>Genome analysis of Thermosulfurimonas dismutans, the first thermophilic sulfur-disproportionating bacterium of the phylum Thermodesulfobacteria.</title>
        <authorList>
            <person name="Mardanov A.V."/>
            <person name="Beletsky A.V."/>
            <person name="Kadnikov V.V."/>
            <person name="Slobodkin A.I."/>
            <person name="Ravin N.V."/>
        </authorList>
    </citation>
    <scope>NUCLEOTIDE SEQUENCE [LARGE SCALE GENOMIC DNA]</scope>
    <source>
        <strain evidence="3 4">S95</strain>
    </source>
</reference>
<dbReference type="AlphaFoldDB" id="A0A179D673"/>
<dbReference type="InterPro" id="IPR050659">
    <property type="entry name" value="Peptidase_M24B"/>
</dbReference>
<evidence type="ECO:0000259" key="2">
    <source>
        <dbReference type="Pfam" id="PF01321"/>
    </source>
</evidence>
<evidence type="ECO:0000313" key="3">
    <source>
        <dbReference type="EMBL" id="OAQ21229.1"/>
    </source>
</evidence>
<dbReference type="InterPro" id="IPR036005">
    <property type="entry name" value="Creatinase/aminopeptidase-like"/>
</dbReference>
<evidence type="ECO:0000259" key="1">
    <source>
        <dbReference type="Pfam" id="PF00557"/>
    </source>
</evidence>
<proteinExistence type="predicted"/>
<evidence type="ECO:0000313" key="4">
    <source>
        <dbReference type="Proteomes" id="UP000078390"/>
    </source>
</evidence>
<dbReference type="STRING" id="999894.TDIS_0449"/>
<keyword evidence="3" id="KW-0378">Hydrolase</keyword>
<dbReference type="Proteomes" id="UP000078390">
    <property type="component" value="Unassembled WGS sequence"/>
</dbReference>
<keyword evidence="3" id="KW-0031">Aminopeptidase</keyword>
<sequence>MIPKTEIERRLSSLKEALREKALDGALITSPLNLYYFTGAFALGHLLVTEREVRFLVFRPFSRVLSESPLPAEPLRSLKKLPGILKNAGIKVLGLEYAGLTHDRFLLYRKILSEFDLQDISGAISHIRTIKSPYEAECLREAGRRLAEALFEGLPKIKPGMTELEAMGLIEYELRKRGHPGFVRSFRGNEFPTGLLISGPEGVTPGYMIAGEGGLGVPGFSSGASLKKLHSGEPILCDFSGFYAGYYVDQSRMSSLGGVSPEIRDLFEMAEILMDSAERALKPGIPAEEVFFSVLKEAERLGVEKYFMANGEEGVNFVGHGVGLCIDEEPALAPGMKTELLPGMALALEPKLHVPGIGVIGLEDTFFLKEDSLERVTSYPRKWQVFY</sequence>
<protein>
    <submittedName>
        <fullName evidence="3">Xaa-Pro aminopeptidase</fullName>
        <ecNumber evidence="3">3.4.11.9</ecNumber>
    </submittedName>
</protein>
<dbReference type="InterPro" id="IPR000994">
    <property type="entry name" value="Pept_M24"/>
</dbReference>
<dbReference type="SUPFAM" id="SSF55920">
    <property type="entry name" value="Creatinase/aminopeptidase"/>
    <property type="match status" value="1"/>
</dbReference>
<organism evidence="3 4">
    <name type="scientific">Thermosulfurimonas dismutans</name>
    <dbReference type="NCBI Taxonomy" id="999894"/>
    <lineage>
        <taxon>Bacteria</taxon>
        <taxon>Pseudomonadati</taxon>
        <taxon>Thermodesulfobacteriota</taxon>
        <taxon>Thermodesulfobacteria</taxon>
        <taxon>Thermodesulfobacteriales</taxon>
        <taxon>Thermodesulfobacteriaceae</taxon>
        <taxon>Thermosulfurimonas</taxon>
    </lineage>
</organism>
<dbReference type="Gene3D" id="3.40.350.10">
    <property type="entry name" value="Creatinase/prolidase N-terminal domain"/>
    <property type="match status" value="1"/>
</dbReference>
<dbReference type="SUPFAM" id="SSF53092">
    <property type="entry name" value="Creatinase/prolidase N-terminal domain"/>
    <property type="match status" value="1"/>
</dbReference>
<dbReference type="GO" id="GO:0004177">
    <property type="term" value="F:aminopeptidase activity"/>
    <property type="evidence" value="ECO:0007669"/>
    <property type="project" value="UniProtKB-KW"/>
</dbReference>